<dbReference type="GO" id="GO:0005615">
    <property type="term" value="C:extracellular space"/>
    <property type="evidence" value="ECO:0007669"/>
    <property type="project" value="TreeGrafter"/>
</dbReference>
<keyword evidence="7" id="KW-1015">Disulfide bond</keyword>
<evidence type="ECO:0000256" key="2">
    <source>
        <dbReference type="ARBA" id="ARBA00022525"/>
    </source>
</evidence>
<accession>A0AAV7LG58</accession>
<feature type="domain" description="BPTI/Kunitz inhibitor" evidence="8">
    <location>
        <begin position="435"/>
        <end position="485"/>
    </location>
</feature>
<sequence length="505" mass="57201">MDLRLMVDTSFNSPSISPEMVSGFLGTVLEGLKISPHPEDPGNTTRISFLQTGSQRWAMRLRTLSEKKPLENGLSEEDLLENDSSEFGFTRHITRQDMKHHIHKSLKLWPHILQLTGALEWAVETGFPHDYPGRLRGLLVVFTGNTRHWDQEKHMGLVRLADCKDVILFILLLGTSPTAEDMEATLDGMGIAPWKYHMLQLPMTLEPEIEYARRTVLAFFRQVLVETQRKPPVQLKKDCKAGLHLPTSTMASTPPTPAEEVKTHFMQHHLAETPPEIRTASHTNSRGTEVILDVMHLKTEPNNALLQQFEVTPEASTIVPRSVTLEGSTNLRIDTTTRKHLMSSMLDIPGHPSNEPVATEDPCLLTKDAGTVCADYSLKWYHEASQGVCVRFWYRGCDGNANRFDTEQECLDACITTNQRQSDSKKEGFVNSAVCKEQKDAGPCHSFLAKWFFNSTSFRCERFWYGGCGGNGNRFESWDHCKSTCVTVQRTMESLYLHTRPRRDN</sequence>
<dbReference type="PRINTS" id="PR00759">
    <property type="entry name" value="BASICPTASE"/>
</dbReference>
<evidence type="ECO:0000256" key="5">
    <source>
        <dbReference type="ARBA" id="ARBA00022900"/>
    </source>
</evidence>
<dbReference type="SUPFAM" id="SSF57362">
    <property type="entry name" value="BPTI-like"/>
    <property type="match status" value="2"/>
</dbReference>
<protein>
    <recommendedName>
        <fullName evidence="8">BPTI/Kunitz inhibitor domain-containing protein</fullName>
    </recommendedName>
</protein>
<evidence type="ECO:0000313" key="10">
    <source>
        <dbReference type="Proteomes" id="UP001066276"/>
    </source>
</evidence>
<name>A0AAV7LG58_PLEWA</name>
<dbReference type="EMBL" id="JANPWB010000015">
    <property type="protein sequence ID" value="KAJ1090621.1"/>
    <property type="molecule type" value="Genomic_DNA"/>
</dbReference>
<feature type="domain" description="BPTI/Kunitz inhibitor" evidence="8">
    <location>
        <begin position="363"/>
        <end position="414"/>
    </location>
</feature>
<dbReference type="InterPro" id="IPR020901">
    <property type="entry name" value="Prtase_inh_Kunz-CS"/>
</dbReference>
<keyword evidence="2" id="KW-0964">Secreted</keyword>
<dbReference type="Gene3D" id="4.10.410.10">
    <property type="entry name" value="Pancreatic trypsin inhibitor Kunitz domain"/>
    <property type="match status" value="2"/>
</dbReference>
<dbReference type="Pfam" id="PF00014">
    <property type="entry name" value="Kunitz_BPTI"/>
    <property type="match status" value="2"/>
</dbReference>
<dbReference type="InterPro" id="IPR050098">
    <property type="entry name" value="TFPI/VKTCI-like"/>
</dbReference>
<dbReference type="InterPro" id="IPR036880">
    <property type="entry name" value="Kunitz_BPTI_sf"/>
</dbReference>
<dbReference type="InterPro" id="IPR036465">
    <property type="entry name" value="vWFA_dom_sf"/>
</dbReference>
<evidence type="ECO:0000256" key="6">
    <source>
        <dbReference type="ARBA" id="ARBA00023119"/>
    </source>
</evidence>
<dbReference type="PANTHER" id="PTHR10083">
    <property type="entry name" value="KUNITZ-TYPE PROTEASE INHIBITOR-RELATED"/>
    <property type="match status" value="1"/>
</dbReference>
<dbReference type="PANTHER" id="PTHR10083:SF381">
    <property type="entry name" value="BPTI_KUNITZ INHIBITOR DOMAIN-CONTAINING PROTEIN"/>
    <property type="match status" value="1"/>
</dbReference>
<dbReference type="GO" id="GO:0004867">
    <property type="term" value="F:serine-type endopeptidase inhibitor activity"/>
    <property type="evidence" value="ECO:0007669"/>
    <property type="project" value="UniProtKB-KW"/>
</dbReference>
<dbReference type="Proteomes" id="UP001066276">
    <property type="component" value="Chromosome 11"/>
</dbReference>
<dbReference type="CDD" id="cd22639">
    <property type="entry name" value="Kunitz_papilin_lacunin-like"/>
    <property type="match status" value="1"/>
</dbReference>
<keyword evidence="3" id="KW-0272">Extracellular matrix</keyword>
<evidence type="ECO:0000256" key="7">
    <source>
        <dbReference type="ARBA" id="ARBA00023157"/>
    </source>
</evidence>
<gene>
    <name evidence="9" type="ORF">NDU88_003751</name>
</gene>
<dbReference type="GO" id="GO:0005581">
    <property type="term" value="C:collagen trimer"/>
    <property type="evidence" value="ECO:0007669"/>
    <property type="project" value="UniProtKB-KW"/>
</dbReference>
<evidence type="ECO:0000313" key="9">
    <source>
        <dbReference type="EMBL" id="KAJ1090621.1"/>
    </source>
</evidence>
<evidence type="ECO:0000256" key="3">
    <source>
        <dbReference type="ARBA" id="ARBA00022530"/>
    </source>
</evidence>
<organism evidence="9 10">
    <name type="scientific">Pleurodeles waltl</name>
    <name type="common">Iberian ribbed newt</name>
    <dbReference type="NCBI Taxonomy" id="8319"/>
    <lineage>
        <taxon>Eukaryota</taxon>
        <taxon>Metazoa</taxon>
        <taxon>Chordata</taxon>
        <taxon>Craniata</taxon>
        <taxon>Vertebrata</taxon>
        <taxon>Euteleostomi</taxon>
        <taxon>Amphibia</taxon>
        <taxon>Batrachia</taxon>
        <taxon>Caudata</taxon>
        <taxon>Salamandroidea</taxon>
        <taxon>Salamandridae</taxon>
        <taxon>Pleurodelinae</taxon>
        <taxon>Pleurodeles</taxon>
    </lineage>
</organism>
<dbReference type="CDD" id="cd22635">
    <property type="entry name" value="Kunitz_papilin"/>
    <property type="match status" value="1"/>
</dbReference>
<dbReference type="SMART" id="SM00131">
    <property type="entry name" value="KU"/>
    <property type="match status" value="2"/>
</dbReference>
<keyword evidence="5" id="KW-0722">Serine protease inhibitor</keyword>
<dbReference type="PROSITE" id="PS50279">
    <property type="entry name" value="BPTI_KUNITZ_2"/>
    <property type="match status" value="2"/>
</dbReference>
<comment type="subcellular location">
    <subcellularLocation>
        <location evidence="1">Secreted</location>
        <location evidence="1">Extracellular space</location>
        <location evidence="1">Extracellular matrix</location>
    </subcellularLocation>
</comment>
<comment type="caution">
    <text evidence="9">The sequence shown here is derived from an EMBL/GenBank/DDBJ whole genome shotgun (WGS) entry which is preliminary data.</text>
</comment>
<keyword evidence="6" id="KW-0176">Collagen</keyword>
<reference evidence="9" key="1">
    <citation type="journal article" date="2022" name="bioRxiv">
        <title>Sequencing and chromosome-scale assembly of the giantPleurodeles waltlgenome.</title>
        <authorList>
            <person name="Brown T."/>
            <person name="Elewa A."/>
            <person name="Iarovenko S."/>
            <person name="Subramanian E."/>
            <person name="Araus A.J."/>
            <person name="Petzold A."/>
            <person name="Susuki M."/>
            <person name="Suzuki K.-i.T."/>
            <person name="Hayashi T."/>
            <person name="Toyoda A."/>
            <person name="Oliveira C."/>
            <person name="Osipova E."/>
            <person name="Leigh N.D."/>
            <person name="Simon A."/>
            <person name="Yun M.H."/>
        </authorList>
    </citation>
    <scope>NUCLEOTIDE SEQUENCE</scope>
    <source>
        <strain evidence="9">20211129_DDA</strain>
        <tissue evidence="9">Liver</tissue>
    </source>
</reference>
<evidence type="ECO:0000259" key="8">
    <source>
        <dbReference type="PROSITE" id="PS50279"/>
    </source>
</evidence>
<dbReference type="InterPro" id="IPR002223">
    <property type="entry name" value="Kunitz_BPTI"/>
</dbReference>
<dbReference type="SUPFAM" id="SSF53300">
    <property type="entry name" value="vWA-like"/>
    <property type="match status" value="1"/>
</dbReference>
<dbReference type="AlphaFoldDB" id="A0AAV7LG58"/>
<keyword evidence="10" id="KW-1185">Reference proteome</keyword>
<dbReference type="FunFam" id="4.10.410.10:FF:000020">
    <property type="entry name" value="Collagen, type VI, alpha 3"/>
    <property type="match status" value="2"/>
</dbReference>
<keyword evidence="4" id="KW-0646">Protease inhibitor</keyword>
<proteinExistence type="predicted"/>
<evidence type="ECO:0000256" key="1">
    <source>
        <dbReference type="ARBA" id="ARBA00004498"/>
    </source>
</evidence>
<evidence type="ECO:0000256" key="4">
    <source>
        <dbReference type="ARBA" id="ARBA00022690"/>
    </source>
</evidence>
<dbReference type="PROSITE" id="PS00280">
    <property type="entry name" value="BPTI_KUNITZ_1"/>
    <property type="match status" value="2"/>
</dbReference>